<evidence type="ECO:0000313" key="1">
    <source>
        <dbReference type="EMBL" id="ETN11641.1"/>
    </source>
</evidence>
<protein>
    <submittedName>
        <fullName evidence="1">Uncharacterized protein</fullName>
    </submittedName>
</protein>
<evidence type="ECO:0000313" key="2">
    <source>
        <dbReference type="Proteomes" id="UP000018817"/>
    </source>
</evidence>
<dbReference type="VEuPathDB" id="FungiDB:PPTG_22607"/>
<reference evidence="1 2" key="2">
    <citation type="submission" date="2013-11" db="EMBL/GenBank/DDBJ databases">
        <title>The Genome Sequence of Phytophthora parasitica INRA-310.</title>
        <authorList>
            <consortium name="The Broad Institute Genomics Platform"/>
            <person name="Russ C."/>
            <person name="Tyler B."/>
            <person name="Panabieres F."/>
            <person name="Shan W."/>
            <person name="Tripathy S."/>
            <person name="Grunwald N."/>
            <person name="Machado M."/>
            <person name="Johnson C.S."/>
            <person name="Arredondo F."/>
            <person name="Hong C."/>
            <person name="Coffey M."/>
            <person name="Young S.K."/>
            <person name="Zeng Q."/>
            <person name="Gargeya S."/>
            <person name="Fitzgerald M."/>
            <person name="Abouelleil A."/>
            <person name="Alvarado L."/>
            <person name="Chapman S.B."/>
            <person name="Gainer-Dewar J."/>
            <person name="Goldberg J."/>
            <person name="Griggs A."/>
            <person name="Gujja S."/>
            <person name="Hansen M."/>
            <person name="Howarth C."/>
            <person name="Imamovic A."/>
            <person name="Ireland A."/>
            <person name="Larimer J."/>
            <person name="McCowan C."/>
            <person name="Murphy C."/>
            <person name="Pearson M."/>
            <person name="Poon T.W."/>
            <person name="Priest M."/>
            <person name="Roberts A."/>
            <person name="Saif S."/>
            <person name="Shea T."/>
            <person name="Sykes S."/>
            <person name="Wortman J."/>
            <person name="Nusbaum C."/>
            <person name="Birren B."/>
        </authorList>
    </citation>
    <scope>NUCLEOTIDE SEQUENCE [LARGE SCALE GENOMIC DNA]</scope>
    <source>
        <strain evidence="1 2">INRA-310</strain>
    </source>
</reference>
<dbReference type="AlphaFoldDB" id="W2QFJ1"/>
<dbReference type="Proteomes" id="UP000018817">
    <property type="component" value="Unassembled WGS sequence"/>
</dbReference>
<name>W2QFJ1_PHYN3</name>
<dbReference type="RefSeq" id="XP_008903461.1">
    <property type="nucleotide sequence ID" value="XM_008905213.1"/>
</dbReference>
<dbReference type="PANTHER" id="PTHR40866">
    <property type="entry name" value="BED-TYPE DOMAIN-CONTAINING PROTEIN"/>
    <property type="match status" value="1"/>
</dbReference>
<sequence>PSAQIVHSPAFESAVIKLLSNRSLISDEEEAVPQFAGPTDSAQETPKKVAFATETLRHAKRPRLATVTKYIDLPRMIPPTSNKCEPLFRHAWVG</sequence>
<dbReference type="PANTHER" id="PTHR40866:SF1">
    <property type="entry name" value="BED-TYPE DOMAIN-CONTAINING PROTEIN"/>
    <property type="match status" value="1"/>
</dbReference>
<proteinExistence type="predicted"/>
<gene>
    <name evidence="1" type="ORF">PPTG_22607</name>
</gene>
<accession>W2QFJ1</accession>
<reference evidence="2" key="1">
    <citation type="submission" date="2011-12" db="EMBL/GenBank/DDBJ databases">
        <authorList>
            <consortium name="The Broad Institute Genome Sequencing Platform"/>
            <person name="Russ C."/>
            <person name="Tyler B."/>
            <person name="Panabieres F."/>
            <person name="Shan W."/>
            <person name="Tripathy S."/>
            <person name="Grunwald N."/>
            <person name="Machado M."/>
            <person name="Young S.K."/>
            <person name="Zeng Q."/>
            <person name="Gargeya S."/>
            <person name="Fitzgerald M."/>
            <person name="Haas B."/>
            <person name="Abouelleil A."/>
            <person name="Alvarado L."/>
            <person name="Arachchi H.M."/>
            <person name="Berlin A."/>
            <person name="Chapman S.B."/>
            <person name="Gearin G."/>
            <person name="Goldberg J."/>
            <person name="Griggs A."/>
            <person name="Gujja S."/>
            <person name="Hansen M."/>
            <person name="Heiman D."/>
            <person name="Howarth C."/>
            <person name="Larimer J."/>
            <person name="Lui A."/>
            <person name="MacDonald P.J.P."/>
            <person name="McCowen C."/>
            <person name="Montmayeur A."/>
            <person name="Murphy C."/>
            <person name="Neiman D."/>
            <person name="Pearson M."/>
            <person name="Priest M."/>
            <person name="Roberts A."/>
            <person name="Saif S."/>
            <person name="Shea T."/>
            <person name="Sisk P."/>
            <person name="Stolte C."/>
            <person name="Sykes S."/>
            <person name="Wortman J."/>
            <person name="Nusbaum C."/>
            <person name="Birren B."/>
        </authorList>
    </citation>
    <scope>NUCLEOTIDE SEQUENCE [LARGE SCALE GENOMIC DNA]</scope>
    <source>
        <strain evidence="2">INRA-310</strain>
    </source>
</reference>
<dbReference type="GeneID" id="20191206"/>
<feature type="non-terminal residue" evidence="1">
    <location>
        <position position="1"/>
    </location>
</feature>
<dbReference type="OMA" id="CEPLFRH"/>
<organism evidence="1 2">
    <name type="scientific">Phytophthora nicotianae (strain INRA-310)</name>
    <name type="common">Phytophthora parasitica</name>
    <dbReference type="NCBI Taxonomy" id="761204"/>
    <lineage>
        <taxon>Eukaryota</taxon>
        <taxon>Sar</taxon>
        <taxon>Stramenopiles</taxon>
        <taxon>Oomycota</taxon>
        <taxon>Peronosporomycetes</taxon>
        <taxon>Peronosporales</taxon>
        <taxon>Peronosporaceae</taxon>
        <taxon>Phytophthora</taxon>
    </lineage>
</organism>
<dbReference type="EMBL" id="KI669579">
    <property type="protein sequence ID" value="ETN11641.1"/>
    <property type="molecule type" value="Genomic_DNA"/>
</dbReference>